<dbReference type="AlphaFoldDB" id="A0A4R6XIL9"/>
<protein>
    <submittedName>
        <fullName evidence="2">Uncharacterized protein</fullName>
    </submittedName>
</protein>
<accession>A0A4R6XIL9</accession>
<dbReference type="Proteomes" id="UP000295724">
    <property type="component" value="Unassembled WGS sequence"/>
</dbReference>
<reference evidence="2 3" key="1">
    <citation type="submission" date="2019-03" db="EMBL/GenBank/DDBJ databases">
        <title>Genomic Encyclopedia of Type Strains, Phase IV (KMG-IV): sequencing the most valuable type-strain genomes for metagenomic binning, comparative biology and taxonomic classification.</title>
        <authorList>
            <person name="Goeker M."/>
        </authorList>
    </citation>
    <scope>NUCLEOTIDE SEQUENCE [LARGE SCALE GENOMIC DNA]</scope>
    <source>
        <strain evidence="2 3">DSM 25488</strain>
    </source>
</reference>
<comment type="caution">
    <text evidence="2">The sequence shown here is derived from an EMBL/GenBank/DDBJ whole genome shotgun (WGS) entry which is preliminary data.</text>
</comment>
<organism evidence="2 3">
    <name type="scientific">Marinicella litoralis</name>
    <dbReference type="NCBI Taxonomy" id="644220"/>
    <lineage>
        <taxon>Bacteria</taxon>
        <taxon>Pseudomonadati</taxon>
        <taxon>Pseudomonadota</taxon>
        <taxon>Gammaproteobacteria</taxon>
        <taxon>Lysobacterales</taxon>
        <taxon>Marinicellaceae</taxon>
        <taxon>Marinicella</taxon>
    </lineage>
</organism>
<keyword evidence="1" id="KW-0472">Membrane</keyword>
<feature type="transmembrane region" description="Helical" evidence="1">
    <location>
        <begin position="38"/>
        <end position="59"/>
    </location>
</feature>
<dbReference type="EMBL" id="SNZB01000004">
    <property type="protein sequence ID" value="TDR19312.1"/>
    <property type="molecule type" value="Genomic_DNA"/>
</dbReference>
<keyword evidence="3" id="KW-1185">Reference proteome</keyword>
<feature type="transmembrane region" description="Helical" evidence="1">
    <location>
        <begin position="71"/>
        <end position="95"/>
    </location>
</feature>
<keyword evidence="1" id="KW-1133">Transmembrane helix</keyword>
<name>A0A4R6XIL9_9GAMM</name>
<evidence type="ECO:0000313" key="2">
    <source>
        <dbReference type="EMBL" id="TDR19312.1"/>
    </source>
</evidence>
<feature type="transmembrane region" description="Helical" evidence="1">
    <location>
        <begin position="12"/>
        <end position="32"/>
    </location>
</feature>
<gene>
    <name evidence="2" type="ORF">C8D91_1860</name>
</gene>
<evidence type="ECO:0000256" key="1">
    <source>
        <dbReference type="SAM" id="Phobius"/>
    </source>
</evidence>
<feature type="transmembrane region" description="Helical" evidence="1">
    <location>
        <begin position="101"/>
        <end position="119"/>
    </location>
</feature>
<dbReference type="OrthoDB" id="6401961at2"/>
<keyword evidence="1" id="KW-0812">Transmembrane</keyword>
<sequence length="127" mass="13892">MTINDVLKINALNCLLFGALFVFMPEPISSFLSENAKAPLLVFLSLGVLLNIYGLLLLWLASKNPVPQLPLLLVAIGDFLWVVATIIVIQLNVWITSINGITAAGLVAILVGWLGWIQLKHYLSNKP</sequence>
<evidence type="ECO:0000313" key="3">
    <source>
        <dbReference type="Proteomes" id="UP000295724"/>
    </source>
</evidence>
<dbReference type="RefSeq" id="WP_099020210.1">
    <property type="nucleotide sequence ID" value="NZ_NIHB01000007.1"/>
</dbReference>
<proteinExistence type="predicted"/>